<evidence type="ECO:0000313" key="9">
    <source>
        <dbReference type="Proteomes" id="UP001190926"/>
    </source>
</evidence>
<organism evidence="8 9">
    <name type="scientific">Perilla frutescens var. hirtella</name>
    <name type="common">Perilla citriodora</name>
    <name type="synonym">Perilla setoyensis</name>
    <dbReference type="NCBI Taxonomy" id="608512"/>
    <lineage>
        <taxon>Eukaryota</taxon>
        <taxon>Viridiplantae</taxon>
        <taxon>Streptophyta</taxon>
        <taxon>Embryophyta</taxon>
        <taxon>Tracheophyta</taxon>
        <taxon>Spermatophyta</taxon>
        <taxon>Magnoliopsida</taxon>
        <taxon>eudicotyledons</taxon>
        <taxon>Gunneridae</taxon>
        <taxon>Pentapetalae</taxon>
        <taxon>asterids</taxon>
        <taxon>lamiids</taxon>
        <taxon>Lamiales</taxon>
        <taxon>Lamiaceae</taxon>
        <taxon>Nepetoideae</taxon>
        <taxon>Elsholtzieae</taxon>
        <taxon>Perilla</taxon>
    </lineage>
</organism>
<evidence type="ECO:0000256" key="6">
    <source>
        <dbReference type="ARBA" id="ARBA00023004"/>
    </source>
</evidence>
<dbReference type="Pfam" id="PF00067">
    <property type="entry name" value="p450"/>
    <property type="match status" value="1"/>
</dbReference>
<comment type="caution">
    <text evidence="8">The sequence shown here is derived from an EMBL/GenBank/DDBJ whole genome shotgun (WGS) entry which is preliminary data.</text>
</comment>
<dbReference type="GO" id="GO:0020037">
    <property type="term" value="F:heme binding"/>
    <property type="evidence" value="ECO:0007669"/>
    <property type="project" value="InterPro"/>
</dbReference>
<proteinExistence type="inferred from homology"/>
<keyword evidence="3" id="KW-0349">Heme</keyword>
<evidence type="ECO:0000313" key="8">
    <source>
        <dbReference type="EMBL" id="KAH6834074.1"/>
    </source>
</evidence>
<evidence type="ECO:0008006" key="10">
    <source>
        <dbReference type="Google" id="ProtNLM"/>
    </source>
</evidence>
<dbReference type="PANTHER" id="PTHR47944:SF5">
    <property type="entry name" value="CYTOCHROME P450 71A1-LIKE"/>
    <property type="match status" value="1"/>
</dbReference>
<dbReference type="InterPro" id="IPR001128">
    <property type="entry name" value="Cyt_P450"/>
</dbReference>
<dbReference type="AlphaFoldDB" id="A0AAD4JHQ7"/>
<keyword evidence="7" id="KW-0503">Monooxygenase</keyword>
<comment type="cofactor">
    <cofactor evidence="1">
        <name>heme</name>
        <dbReference type="ChEBI" id="CHEBI:30413"/>
    </cofactor>
</comment>
<accession>A0AAD4JHQ7</accession>
<name>A0AAD4JHQ7_PERFH</name>
<evidence type="ECO:0000256" key="4">
    <source>
        <dbReference type="ARBA" id="ARBA00022723"/>
    </source>
</evidence>
<evidence type="ECO:0000256" key="3">
    <source>
        <dbReference type="ARBA" id="ARBA00022617"/>
    </source>
</evidence>
<dbReference type="Proteomes" id="UP001190926">
    <property type="component" value="Unassembled WGS sequence"/>
</dbReference>
<dbReference type="Gene3D" id="1.10.630.10">
    <property type="entry name" value="Cytochrome P450"/>
    <property type="match status" value="1"/>
</dbReference>
<protein>
    <recommendedName>
        <fullName evidence="10">Cytochrome P450</fullName>
    </recommendedName>
</protein>
<keyword evidence="9" id="KW-1185">Reference proteome</keyword>
<dbReference type="EMBL" id="SDAM02000053">
    <property type="protein sequence ID" value="KAH6834074.1"/>
    <property type="molecule type" value="Genomic_DNA"/>
</dbReference>
<dbReference type="SUPFAM" id="SSF48264">
    <property type="entry name" value="Cytochrome P450"/>
    <property type="match status" value="1"/>
</dbReference>
<evidence type="ECO:0000256" key="7">
    <source>
        <dbReference type="ARBA" id="ARBA00023033"/>
    </source>
</evidence>
<dbReference type="GO" id="GO:0016705">
    <property type="term" value="F:oxidoreductase activity, acting on paired donors, with incorporation or reduction of molecular oxygen"/>
    <property type="evidence" value="ECO:0007669"/>
    <property type="project" value="InterPro"/>
</dbReference>
<dbReference type="InterPro" id="IPR036396">
    <property type="entry name" value="Cyt_P450_sf"/>
</dbReference>
<evidence type="ECO:0000256" key="1">
    <source>
        <dbReference type="ARBA" id="ARBA00001971"/>
    </source>
</evidence>
<dbReference type="GO" id="GO:0004497">
    <property type="term" value="F:monooxygenase activity"/>
    <property type="evidence" value="ECO:0007669"/>
    <property type="project" value="UniProtKB-KW"/>
</dbReference>
<sequence length="151" mass="17996">MARQFLKVNNAIFASRPTFAAYKHISYNYSDVSFSPYGPYWREARKIYITKVLNDKKLESFEKIRVEERRCFLTHLQSFSGKPVVLRDHLSRYTLSITCRMIFKGKYFTELEDDKSIVDMDELVEIVEEWFLLNGAFNIGDWIPWLNFLDL</sequence>
<keyword evidence="4" id="KW-0479">Metal-binding</keyword>
<dbReference type="GO" id="GO:0005506">
    <property type="term" value="F:iron ion binding"/>
    <property type="evidence" value="ECO:0007669"/>
    <property type="project" value="InterPro"/>
</dbReference>
<keyword evidence="5" id="KW-0560">Oxidoreductase</keyword>
<gene>
    <name evidence="8" type="ORF">C2S53_013361</name>
</gene>
<evidence type="ECO:0000256" key="5">
    <source>
        <dbReference type="ARBA" id="ARBA00023002"/>
    </source>
</evidence>
<reference evidence="8 9" key="1">
    <citation type="journal article" date="2021" name="Nat. Commun.">
        <title>Incipient diploidization of the medicinal plant Perilla within 10,000 years.</title>
        <authorList>
            <person name="Zhang Y."/>
            <person name="Shen Q."/>
            <person name="Leng L."/>
            <person name="Zhang D."/>
            <person name="Chen S."/>
            <person name="Shi Y."/>
            <person name="Ning Z."/>
            <person name="Chen S."/>
        </authorList>
    </citation>
    <scope>NUCLEOTIDE SEQUENCE [LARGE SCALE GENOMIC DNA]</scope>
    <source>
        <strain evidence="9">cv. PC099</strain>
    </source>
</reference>
<comment type="similarity">
    <text evidence="2">Belongs to the cytochrome P450 family.</text>
</comment>
<evidence type="ECO:0000256" key="2">
    <source>
        <dbReference type="ARBA" id="ARBA00010617"/>
    </source>
</evidence>
<keyword evidence="6" id="KW-0408">Iron</keyword>
<dbReference type="PANTHER" id="PTHR47944">
    <property type="entry name" value="CYTOCHROME P450 98A9"/>
    <property type="match status" value="1"/>
</dbReference>